<dbReference type="AlphaFoldDB" id="A0A645GVL5"/>
<dbReference type="InterPro" id="IPR002371">
    <property type="entry name" value="FlgK"/>
</dbReference>
<dbReference type="SUPFAM" id="SSF64518">
    <property type="entry name" value="Phase 1 flagellin"/>
    <property type="match status" value="1"/>
</dbReference>
<organism evidence="3">
    <name type="scientific">bioreactor metagenome</name>
    <dbReference type="NCBI Taxonomy" id="1076179"/>
    <lineage>
        <taxon>unclassified sequences</taxon>
        <taxon>metagenomes</taxon>
        <taxon>ecological metagenomes</taxon>
    </lineage>
</organism>
<dbReference type="GO" id="GO:0005198">
    <property type="term" value="F:structural molecule activity"/>
    <property type="evidence" value="ECO:0007669"/>
    <property type="project" value="InterPro"/>
</dbReference>
<dbReference type="PANTHER" id="PTHR30033:SF1">
    <property type="entry name" value="FLAGELLAR HOOK-ASSOCIATED PROTEIN 1"/>
    <property type="match status" value="1"/>
</dbReference>
<evidence type="ECO:0000313" key="3">
    <source>
        <dbReference type="EMBL" id="MPN30296.1"/>
    </source>
</evidence>
<dbReference type="PANTHER" id="PTHR30033">
    <property type="entry name" value="FLAGELLAR HOOK-ASSOCIATED PROTEIN 1"/>
    <property type="match status" value="1"/>
</dbReference>
<evidence type="ECO:0000259" key="2">
    <source>
        <dbReference type="Pfam" id="PF06429"/>
    </source>
</evidence>
<name>A0A645GVL5_9ZZZZ</name>
<sequence length="166" mass="17533">MNTLATGLITGINAIHRGGYDLQGNTGADFFTGTDASDIKMNAALVSDPKRLQASAVAGSAGDNQVALALAAAGNDPQVALGGVTFNQHYGQTVTRLARSLSATKESTASQDLLMATLKRERESVSGVSIDEEMTDLVKYQKAFEASARLITTINEMLQEVVNLKR</sequence>
<reference evidence="3" key="1">
    <citation type="submission" date="2019-08" db="EMBL/GenBank/DDBJ databases">
        <authorList>
            <person name="Kucharzyk K."/>
            <person name="Murdoch R.W."/>
            <person name="Higgins S."/>
            <person name="Loffler F."/>
        </authorList>
    </citation>
    <scope>NUCLEOTIDE SEQUENCE</scope>
</reference>
<gene>
    <name evidence="3" type="primary">flgK_7</name>
    <name evidence="3" type="ORF">SDC9_177759</name>
</gene>
<keyword evidence="3" id="KW-0969">Cilium</keyword>
<evidence type="ECO:0000256" key="1">
    <source>
        <dbReference type="ARBA" id="ARBA00009677"/>
    </source>
</evidence>
<dbReference type="GO" id="GO:0044780">
    <property type="term" value="P:bacterial-type flagellum assembly"/>
    <property type="evidence" value="ECO:0007669"/>
    <property type="project" value="InterPro"/>
</dbReference>
<dbReference type="InterPro" id="IPR010930">
    <property type="entry name" value="Flg_bb/hook_C_dom"/>
</dbReference>
<keyword evidence="3" id="KW-0966">Cell projection</keyword>
<dbReference type="Pfam" id="PF06429">
    <property type="entry name" value="Flg_bbr_C"/>
    <property type="match status" value="1"/>
</dbReference>
<accession>A0A645GVL5</accession>
<dbReference type="GO" id="GO:0009424">
    <property type="term" value="C:bacterial-type flagellum hook"/>
    <property type="evidence" value="ECO:0007669"/>
    <property type="project" value="InterPro"/>
</dbReference>
<proteinExistence type="inferred from homology"/>
<keyword evidence="3" id="KW-0282">Flagellum</keyword>
<feature type="domain" description="Flagellar basal-body/hook protein C-terminal" evidence="2">
    <location>
        <begin position="125"/>
        <end position="164"/>
    </location>
</feature>
<comment type="similarity">
    <text evidence="1">Belongs to the flagella basal body rod proteins family.</text>
</comment>
<dbReference type="EMBL" id="VSSQ01081354">
    <property type="protein sequence ID" value="MPN30296.1"/>
    <property type="molecule type" value="Genomic_DNA"/>
</dbReference>
<comment type="caution">
    <text evidence="3">The sequence shown here is derived from an EMBL/GenBank/DDBJ whole genome shotgun (WGS) entry which is preliminary data.</text>
</comment>
<protein>
    <submittedName>
        <fullName evidence="3">Flagellar hook-associated protein 1</fullName>
    </submittedName>
</protein>